<keyword evidence="2" id="KW-0732">Signal</keyword>
<accession>A0A9D1KZL6</accession>
<dbReference type="InterPro" id="IPR036582">
    <property type="entry name" value="Mao_N_sf"/>
</dbReference>
<proteinExistence type="predicted"/>
<protein>
    <recommendedName>
        <fullName evidence="3">Copper amine oxidase-like N-terminal domain-containing protein</fullName>
    </recommendedName>
</protein>
<dbReference type="Pfam" id="PF07833">
    <property type="entry name" value="Cu_amine_oxidN1"/>
    <property type="match status" value="1"/>
</dbReference>
<feature type="chain" id="PRO_5039616472" description="Copper amine oxidase-like N-terminal domain-containing protein" evidence="2">
    <location>
        <begin position="34"/>
        <end position="737"/>
    </location>
</feature>
<reference evidence="4" key="2">
    <citation type="journal article" date="2021" name="PeerJ">
        <title>Extensive microbial diversity within the chicken gut microbiome revealed by metagenomics and culture.</title>
        <authorList>
            <person name="Gilroy R."/>
            <person name="Ravi A."/>
            <person name="Getino M."/>
            <person name="Pursley I."/>
            <person name="Horton D.L."/>
            <person name="Alikhan N.F."/>
            <person name="Baker D."/>
            <person name="Gharbi K."/>
            <person name="Hall N."/>
            <person name="Watson M."/>
            <person name="Adriaenssens E.M."/>
            <person name="Foster-Nyarko E."/>
            <person name="Jarju S."/>
            <person name="Secka A."/>
            <person name="Antonio M."/>
            <person name="Oren A."/>
            <person name="Chaudhuri R.R."/>
            <person name="La Ragione R."/>
            <person name="Hildebrand F."/>
            <person name="Pallen M.J."/>
        </authorList>
    </citation>
    <scope>NUCLEOTIDE SEQUENCE</scope>
    <source>
        <strain evidence="4">2830</strain>
    </source>
</reference>
<sequence length="737" mass="80910">MKTIVNLLARPNQWLAAALLTLLLFTLPAITLAAPTDEADINSTQTAVEQGNETSHDASDADTKDETKADDHPSDPIQVNNSVKLTLNSKQATFLGSQMEIDVAPFATNNTTMLPLRFIAQDILKADVDWNNSTNIVKVTRNGAGITIALDSGKVYSDGQPYNMSVAPMVKDNRTLVPLRLISELMYCKVDYNKADQSITVTLPETLNVEPPVADIEYLPATAGQTVEYKDKSVDPGGYEITEREWELIDAEGNTKSATSLYWLFYQKQGGDYTINYRVKNVYGVWSEPVSTTYHLEVNEKPEITRFESDQTNVDIGETVKIEYDLKNEDWEEITAVNFNYSWIDQDGNTITKRGLPAAFFASGKHTVTLSVQDAFGQWSDEAELEFEVSDNVQATEAEYRFTNLNPGEIYLNIDKTNLNGLLAANAEKVTTQPVTLLDSNSPEKVNTPGLLYKDAVSGSATLHYHHLNNGQSPLNIYLIAHNETDQPVTFTLGKSGYAGPSLDPMQVGYIETQNYLKSAYNGTKITLKPGEMYLLNSAQTASISPNSLQSALMDIEVEGKLTVAVAAMSSGMDYKTYTTLPVLPSVEPQTRGTYANAAYDIYINLDGSDAQKIMLGYPDSFSGKLDDYLISGTDALTGAETYNKGNYGVIQRLHIKAAERTGILVNPRGAIFRGAILWNDQLCLLSATGQIKTTQESVVAGVIEAGEEIVITYITPDGSDSPVLFVAIPEDQWSEY</sequence>
<gene>
    <name evidence="4" type="ORF">IAB00_04780</name>
</gene>
<feature type="region of interest" description="Disordered" evidence="1">
    <location>
        <begin position="45"/>
        <end position="79"/>
    </location>
</feature>
<evidence type="ECO:0000256" key="1">
    <source>
        <dbReference type="SAM" id="MobiDB-lite"/>
    </source>
</evidence>
<dbReference type="Gene3D" id="3.30.457.10">
    <property type="entry name" value="Copper amine oxidase-like, N-terminal domain"/>
    <property type="match status" value="2"/>
</dbReference>
<dbReference type="InterPro" id="IPR035986">
    <property type="entry name" value="PKD_dom_sf"/>
</dbReference>
<feature type="domain" description="Copper amine oxidase-like N-terminal" evidence="3">
    <location>
        <begin position="96"/>
        <end position="200"/>
    </location>
</feature>
<organism evidence="4 5">
    <name type="scientific">Candidatus Avidehalobacter gallistercoris</name>
    <dbReference type="NCBI Taxonomy" id="2840694"/>
    <lineage>
        <taxon>Bacteria</taxon>
        <taxon>Bacillati</taxon>
        <taxon>Bacillota</taxon>
        <taxon>Clostridia</taxon>
        <taxon>Eubacteriales</taxon>
        <taxon>Peptococcaceae</taxon>
        <taxon>Peptococcaceae incertae sedis</taxon>
        <taxon>Candidatus Avidehalobacter</taxon>
    </lineage>
</organism>
<dbReference type="AlphaFoldDB" id="A0A9D1KZL6"/>
<feature type="compositionally biased region" description="Basic and acidic residues" evidence="1">
    <location>
        <begin position="54"/>
        <end position="74"/>
    </location>
</feature>
<evidence type="ECO:0000256" key="2">
    <source>
        <dbReference type="SAM" id="SignalP"/>
    </source>
</evidence>
<comment type="caution">
    <text evidence="4">The sequence shown here is derived from an EMBL/GenBank/DDBJ whole genome shotgun (WGS) entry which is preliminary data.</text>
</comment>
<name>A0A9D1KZL6_9FIRM</name>
<dbReference type="SUPFAM" id="SSF49299">
    <property type="entry name" value="PKD domain"/>
    <property type="match status" value="1"/>
</dbReference>
<evidence type="ECO:0000259" key="3">
    <source>
        <dbReference type="Pfam" id="PF07833"/>
    </source>
</evidence>
<evidence type="ECO:0000313" key="4">
    <source>
        <dbReference type="EMBL" id="HIU10546.1"/>
    </source>
</evidence>
<reference evidence="4" key="1">
    <citation type="submission" date="2020-10" db="EMBL/GenBank/DDBJ databases">
        <authorList>
            <person name="Gilroy R."/>
        </authorList>
    </citation>
    <scope>NUCLEOTIDE SEQUENCE</scope>
    <source>
        <strain evidence="4">2830</strain>
    </source>
</reference>
<dbReference type="SUPFAM" id="SSF55383">
    <property type="entry name" value="Copper amine oxidase, domain N"/>
    <property type="match status" value="2"/>
</dbReference>
<dbReference type="InterPro" id="IPR012854">
    <property type="entry name" value="Cu_amine_oxidase-like_N"/>
</dbReference>
<evidence type="ECO:0000313" key="5">
    <source>
        <dbReference type="Proteomes" id="UP000824124"/>
    </source>
</evidence>
<dbReference type="Proteomes" id="UP000824124">
    <property type="component" value="Unassembled WGS sequence"/>
</dbReference>
<dbReference type="EMBL" id="DVMH01000022">
    <property type="protein sequence ID" value="HIU10546.1"/>
    <property type="molecule type" value="Genomic_DNA"/>
</dbReference>
<feature type="signal peptide" evidence="2">
    <location>
        <begin position="1"/>
        <end position="33"/>
    </location>
</feature>